<dbReference type="Pfam" id="PF01433">
    <property type="entry name" value="Peptidase_M1"/>
    <property type="match status" value="1"/>
</dbReference>
<feature type="compositionally biased region" description="Low complexity" evidence="7">
    <location>
        <begin position="1934"/>
        <end position="1945"/>
    </location>
</feature>
<feature type="domain" description="Transcription initiation factor TFIID subunit 2 Ig-like" evidence="9">
    <location>
        <begin position="669"/>
        <end position="839"/>
    </location>
</feature>
<evidence type="ECO:0000256" key="1">
    <source>
        <dbReference type="ARBA" id="ARBA00004123"/>
    </source>
</evidence>
<dbReference type="InterPro" id="IPR057991">
    <property type="entry name" value="TPR_TAF2_C"/>
</dbReference>
<dbReference type="Gene3D" id="1.10.390.10">
    <property type="entry name" value="Neutral Protease Domain 2"/>
    <property type="match status" value="1"/>
</dbReference>
<feature type="compositionally biased region" description="Basic and acidic residues" evidence="7">
    <location>
        <begin position="1500"/>
        <end position="1552"/>
    </location>
</feature>
<feature type="compositionally biased region" description="Basic and acidic residues" evidence="7">
    <location>
        <begin position="204"/>
        <end position="215"/>
    </location>
</feature>
<dbReference type="SUPFAM" id="SSF63737">
    <property type="entry name" value="Leukotriene A4 hydrolase N-terminal domain"/>
    <property type="match status" value="1"/>
</dbReference>
<feature type="compositionally biased region" description="Basic residues" evidence="7">
    <location>
        <begin position="1919"/>
        <end position="1932"/>
    </location>
</feature>
<feature type="region of interest" description="Disordered" evidence="7">
    <location>
        <begin position="1738"/>
        <end position="1761"/>
    </location>
</feature>
<evidence type="ECO:0000259" key="9">
    <source>
        <dbReference type="Pfam" id="PF25316"/>
    </source>
</evidence>
<comment type="similarity">
    <text evidence="2">Belongs to the TAF2 family.</text>
</comment>
<gene>
    <name evidence="11" type="ORF">KFL_005500070</name>
</gene>
<feature type="compositionally biased region" description="Gly residues" evidence="7">
    <location>
        <begin position="171"/>
        <end position="184"/>
    </location>
</feature>
<evidence type="ECO:0000259" key="10">
    <source>
        <dbReference type="Pfam" id="PF25577"/>
    </source>
</evidence>
<reference evidence="11 12" key="1">
    <citation type="journal article" date="2014" name="Nat. Commun.">
        <title>Klebsormidium flaccidum genome reveals primary factors for plant terrestrial adaptation.</title>
        <authorList>
            <person name="Hori K."/>
            <person name="Maruyama F."/>
            <person name="Fujisawa T."/>
            <person name="Togashi T."/>
            <person name="Yamamoto N."/>
            <person name="Seo M."/>
            <person name="Sato S."/>
            <person name="Yamada T."/>
            <person name="Mori H."/>
            <person name="Tajima N."/>
            <person name="Moriyama T."/>
            <person name="Ikeuchi M."/>
            <person name="Watanabe M."/>
            <person name="Wada H."/>
            <person name="Kobayashi K."/>
            <person name="Saito M."/>
            <person name="Masuda T."/>
            <person name="Sasaki-Sekimoto Y."/>
            <person name="Mashiguchi K."/>
            <person name="Awai K."/>
            <person name="Shimojima M."/>
            <person name="Masuda S."/>
            <person name="Iwai M."/>
            <person name="Nobusawa T."/>
            <person name="Narise T."/>
            <person name="Kondo S."/>
            <person name="Saito H."/>
            <person name="Sato R."/>
            <person name="Murakawa M."/>
            <person name="Ihara Y."/>
            <person name="Oshima-Yamada Y."/>
            <person name="Ohtaka K."/>
            <person name="Satoh M."/>
            <person name="Sonobe K."/>
            <person name="Ishii M."/>
            <person name="Ohtani R."/>
            <person name="Kanamori-Sato M."/>
            <person name="Honoki R."/>
            <person name="Miyazaki D."/>
            <person name="Mochizuki H."/>
            <person name="Umetsu J."/>
            <person name="Higashi K."/>
            <person name="Shibata D."/>
            <person name="Kamiya Y."/>
            <person name="Sato N."/>
            <person name="Nakamura Y."/>
            <person name="Tabata S."/>
            <person name="Ida S."/>
            <person name="Kurokawa K."/>
            <person name="Ohta H."/>
        </authorList>
    </citation>
    <scope>NUCLEOTIDE SEQUENCE [LARGE SCALE GENOMIC DNA]</scope>
    <source>
        <strain evidence="11 12">NIES-2285</strain>
    </source>
</reference>
<feature type="compositionally biased region" description="Basic residues" evidence="7">
    <location>
        <begin position="774"/>
        <end position="786"/>
    </location>
</feature>
<organism evidence="11 12">
    <name type="scientific">Klebsormidium nitens</name>
    <name type="common">Green alga</name>
    <name type="synonym">Ulothrix nitens</name>
    <dbReference type="NCBI Taxonomy" id="105231"/>
    <lineage>
        <taxon>Eukaryota</taxon>
        <taxon>Viridiplantae</taxon>
        <taxon>Streptophyta</taxon>
        <taxon>Klebsormidiophyceae</taxon>
        <taxon>Klebsormidiales</taxon>
        <taxon>Klebsormidiaceae</taxon>
        <taxon>Klebsormidium</taxon>
    </lineage>
</organism>
<feature type="compositionally biased region" description="Low complexity" evidence="7">
    <location>
        <begin position="1395"/>
        <end position="1409"/>
    </location>
</feature>
<evidence type="ECO:0000256" key="2">
    <source>
        <dbReference type="ARBA" id="ARBA00010937"/>
    </source>
</evidence>
<feature type="compositionally biased region" description="Basic and acidic residues" evidence="7">
    <location>
        <begin position="1568"/>
        <end position="1579"/>
    </location>
</feature>
<evidence type="ECO:0000313" key="12">
    <source>
        <dbReference type="Proteomes" id="UP000054558"/>
    </source>
</evidence>
<dbReference type="InterPro" id="IPR037813">
    <property type="entry name" value="TAF2"/>
</dbReference>
<proteinExistence type="inferred from homology"/>
<dbReference type="Proteomes" id="UP000054558">
    <property type="component" value="Unassembled WGS sequence"/>
</dbReference>
<feature type="region of interest" description="Disordered" evidence="7">
    <location>
        <begin position="1832"/>
        <end position="2394"/>
    </location>
</feature>
<feature type="region of interest" description="Disordered" evidence="7">
    <location>
        <begin position="1212"/>
        <end position="1378"/>
    </location>
</feature>
<dbReference type="Pfam" id="PF25316">
    <property type="entry name" value="TAF2_3rd"/>
    <property type="match status" value="1"/>
</dbReference>
<dbReference type="SUPFAM" id="SSF48431">
    <property type="entry name" value="Lipovitellin-phosvitin complex, superhelical domain"/>
    <property type="match status" value="1"/>
</dbReference>
<feature type="compositionally biased region" description="Basic and acidic residues" evidence="7">
    <location>
        <begin position="1619"/>
        <end position="1628"/>
    </location>
</feature>
<keyword evidence="5" id="KW-0804">Transcription</keyword>
<dbReference type="GO" id="GO:0003682">
    <property type="term" value="F:chromatin binding"/>
    <property type="evidence" value="ECO:0000318"/>
    <property type="project" value="GO_Central"/>
</dbReference>
<feature type="region of interest" description="Disordered" evidence="7">
    <location>
        <begin position="159"/>
        <end position="301"/>
    </location>
</feature>
<dbReference type="STRING" id="105231.A0A1Y1IFP3"/>
<accession>A0A1Y1IFP3</accession>
<dbReference type="Gene3D" id="2.60.40.1730">
    <property type="entry name" value="tricorn interacting facor f3 domain"/>
    <property type="match status" value="1"/>
</dbReference>
<feature type="compositionally biased region" description="Basic and acidic residues" evidence="7">
    <location>
        <begin position="1887"/>
        <end position="1918"/>
    </location>
</feature>
<feature type="compositionally biased region" description="Basic and acidic residues" evidence="7">
    <location>
        <begin position="2232"/>
        <end position="2247"/>
    </location>
</feature>
<feature type="compositionally biased region" description="Basic and acidic residues" evidence="7">
    <location>
        <begin position="1946"/>
        <end position="1977"/>
    </location>
</feature>
<dbReference type="InterPro" id="IPR027268">
    <property type="entry name" value="Peptidase_M4/M1_CTD_sf"/>
</dbReference>
<dbReference type="GO" id="GO:0006367">
    <property type="term" value="P:transcription initiation at RNA polymerase II promoter"/>
    <property type="evidence" value="ECO:0000318"/>
    <property type="project" value="GO_Central"/>
</dbReference>
<keyword evidence="12" id="KW-1185">Reference proteome</keyword>
<name>A0A1Y1IFP3_KLENI</name>
<feature type="compositionally biased region" description="Basic and acidic residues" evidence="7">
    <location>
        <begin position="1642"/>
        <end position="1672"/>
    </location>
</feature>
<protein>
    <recommendedName>
        <fullName evidence="3">Transcription initiation factor TFIID subunit 2</fullName>
    </recommendedName>
</protein>
<feature type="domain" description="Transcription initiation factor TFIID subunit 2 TPR repeats" evidence="10">
    <location>
        <begin position="842"/>
        <end position="1108"/>
    </location>
</feature>
<feature type="domain" description="Peptidase M1 membrane alanine aminopeptidase" evidence="8">
    <location>
        <begin position="439"/>
        <end position="664"/>
    </location>
</feature>
<dbReference type="PANTHER" id="PTHR15137">
    <property type="entry name" value="TRANSCRIPTION INITIATION FACTOR TFIID"/>
    <property type="match status" value="1"/>
</dbReference>
<feature type="compositionally biased region" description="Basic and acidic residues" evidence="7">
    <location>
        <begin position="258"/>
        <end position="301"/>
    </location>
</feature>
<feature type="compositionally biased region" description="Basic and acidic residues" evidence="7">
    <location>
        <begin position="1482"/>
        <end position="1491"/>
    </location>
</feature>
<feature type="compositionally biased region" description="Basic residues" evidence="7">
    <location>
        <begin position="1553"/>
        <end position="1567"/>
    </location>
</feature>
<dbReference type="InterPro" id="IPR014782">
    <property type="entry name" value="Peptidase_M1_dom"/>
</dbReference>
<dbReference type="PANTHER" id="PTHR15137:SF9">
    <property type="entry name" value="TRANSCRIPTION INITIATION FACTOR TFIID SUBUNIT 2"/>
    <property type="match status" value="1"/>
</dbReference>
<feature type="compositionally biased region" description="Basic and acidic residues" evidence="7">
    <location>
        <begin position="2006"/>
        <end position="2015"/>
    </location>
</feature>
<feature type="compositionally biased region" description="Basic and acidic residues" evidence="7">
    <location>
        <begin position="228"/>
        <end position="249"/>
    </location>
</feature>
<evidence type="ECO:0000256" key="5">
    <source>
        <dbReference type="ARBA" id="ARBA00023163"/>
    </source>
</evidence>
<evidence type="ECO:0000313" key="11">
    <source>
        <dbReference type="EMBL" id="GAQ89684.1"/>
    </source>
</evidence>
<feature type="compositionally biased region" description="Basic and acidic residues" evidence="7">
    <location>
        <begin position="2261"/>
        <end position="2298"/>
    </location>
</feature>
<comment type="subcellular location">
    <subcellularLocation>
        <location evidence="1">Nucleus</location>
    </subcellularLocation>
</comment>
<keyword evidence="4" id="KW-0805">Transcription regulation</keyword>
<evidence type="ECO:0000256" key="6">
    <source>
        <dbReference type="ARBA" id="ARBA00023242"/>
    </source>
</evidence>
<dbReference type="Pfam" id="PF25577">
    <property type="entry name" value="TPR_TAF2_C"/>
    <property type="match status" value="1"/>
</dbReference>
<dbReference type="GO" id="GO:0005669">
    <property type="term" value="C:transcription factor TFIID complex"/>
    <property type="evidence" value="ECO:0000318"/>
    <property type="project" value="GO_Central"/>
</dbReference>
<dbReference type="GO" id="GO:0008237">
    <property type="term" value="F:metallopeptidase activity"/>
    <property type="evidence" value="ECO:0007669"/>
    <property type="project" value="InterPro"/>
</dbReference>
<dbReference type="InterPro" id="IPR057345">
    <property type="entry name" value="Ig-like_TAF2"/>
</dbReference>
<feature type="compositionally biased region" description="Low complexity" evidence="7">
    <location>
        <begin position="1221"/>
        <end position="1231"/>
    </location>
</feature>
<evidence type="ECO:0000256" key="7">
    <source>
        <dbReference type="SAM" id="MobiDB-lite"/>
    </source>
</evidence>
<dbReference type="EMBL" id="DF237499">
    <property type="protein sequence ID" value="GAQ89684.1"/>
    <property type="molecule type" value="Genomic_DNA"/>
</dbReference>
<evidence type="ECO:0000256" key="3">
    <source>
        <dbReference type="ARBA" id="ARBA00017363"/>
    </source>
</evidence>
<sequence>MGPPMADFGDTLPASAEESFRRVPLCRVQNQKLCLAVDLKAQTLEGYTELDVFSPPADAPRILGLHANGLQISRIFVEGAPAKFQQLAPPAGQTRVRSLQQVYAATKEDNPNNAGEKVYRDYVRLLQEESEPELLIHLPEVLQEAGASHEPIVGVTSDGFGANGAQVEATGGPGREGHPNGGVENGADLKGVENGAVGIGQTGETKEKGHEREAGTAENGLALVEGSGGRRTEPVEVEKGDEGKEEPSGKETGTPEKGTPEKGTPEKGEPSGGRNRSDEKEKKGSARKGSAKDGKEIEAKDETSTTLLRVRIGFRVKHARAGVNFQGDVMHTNNQLRRARCWFPCADTSEHPHSFDLEYTVDAQLMAISSGELLYQAFTSAAEQRKVWAYRVAAPTTPGLISLAVGPFVVLPDVQAPAITHVCMPGHLKKLRQTVHFLHTAFSTYEEYLDLPFPFSSYVQVFLDSEAAYETATMGLSTALLSAHLLVDDRIIDQTSATRIKLASLLARQWFGAFITADSSADVWLIDGLAALLTDVFVRRHLGNNELRYRRYKEYEAVCLADVDGAAPLSIPDLDESEKAAGPAVQLEELERSSVRTWKAKAVLAMLEKQVGPDGFKKCIQELVTQARDGRRPGRAVTTRDFQAILRKVGGQDKRALKEFFARWVKSPGCPRISVAFNYIRRRNLLEVALVRTATASADPAVLAASSGAKSSDLSDINPESGWPGSLPIRVQELDGSFDHLVALSGDPFDKAELQCHSKLTAAKKLIAKEGKPTKRKGKYGQKKKGAPAEIEEDGELGGPLKVLAGAANGAREHNVDSAVVWVRVNPDLDVLAELHVHQTEHMWIAQLEKDRDVVAQVEAITALGALPRPTFAAMNALNNCLADGRVYCHVRAEAARALGRTAKESTNWAGLDMLLKFYRSRRYDPDVEQPKPNDFSDFRDYFVDQAIPGAVASVRGSDGFSPLEAVEFLLEVLKYNDNSANAFSDGNWLAVVIEAVGAAKYSPQTRTQHLPKLLKQLDKHLQYDRLLPSHGHVVTISCLRTLARLACQMPRDETLKERLQVLLLQHTSARHVYKVRVAAFRSLMDLEHRWDGPTAALHVALKVADNREPAKEDSAQSATSKILARTDRGFGAPFCAVVTKLLTYASRLWASHKGVATPEGGAVAGGGRLQGLVTSRRGWRDVRLRHVAFMLDQQMHGRPATLFRMYTTHGIDLPQPEAPPSEAQAAAPPSGKEEGHVPLLVRIRRAGSESVAEPTKTDGTKIFVRLPRPGGMAAPSATQDSLKVRLKLSHGPLRSSQLGPDASEGAGTSVRQAVERPEATERSSQPEAGPGHMDEAHQEASTPLRSASVEGEPGEGGPPRPHIELPRPGARKFRSATARVPRTLSLVPIANLVETEAGGPSEGEGAPPDTEDGSMEVLEVPAMAVQSEGKLRELSSEGVPGDAALAELAAKEAAMRERMAQIEAMLAAENGNDSRGVAEVGEERNEPKEEGEIEEEEGEIRAAKGSGDGEKVLQKKSEGEGVPAKREGEQKRTEAQGERGARVHKGDEKERLKKQKKGKGKKKGDKKRGEGVENKGLKQGEGGTVPETKAEGRVETVVLEPSEEGEIKSPKGLGDEVAAQKRSKDAPGRVLTIADEEEEGEVRVEGESRLPVRKDVERSFKGPRLKEKKGAPVEGPELGEGTGAPIVPVKITGQVEGGKKKSGLKLSLGKGALSEKDVERLKMVRGLVPLRKDIGKFVEGPKPREEKGAPTALVKGTGQAEGVKKKSGLKLNLEKGAILKTVNEGQGPDATPVKREKAADIGVIAVTPKAELLPTKEAPAKAPGFKLKLKLKGVVVGDKGPPGKGVTPTESARPSPGVDSQGRLWKGVKTETEQPPAEAQTPSARKGPESSDDEKRRDKLKGMSDEEYQRMKAAKKEDKRRRKEERRRRKSLGAGEAEAAARGAAENEERASLNKKKSTAEDVRKSEERAAEDERPGATGGDVTADGLRASELQAGGETPRVRVKREAEARAGEEGAAGTERGEHVADAGVLASTTGGSVLGKRGRDGGVGSGSHFGKLTSDIDELEAEIGDVIPSPAKEERKRRRMREGSAGGGTGAEVGFANVGERVLGDLDDLEGPQARGLGSPDEAEKKKQERLRRVKEMLGKKRGAGGVEMEARIGGEEGRAKEKMGKGNSGGPMEARGGAAETAFGFSREWKVREAKGASGKSQGEKNESTEGGGLRDGQWEDDAEKRAKVSGDKREKISAAELKAGAQPREAPQIDRIRIKKERGTEERLKRVKDERGGEVLTLDGDRGTKGASLEGARGLEDQAEPIDTGQYGAEGVEKEGEKREGERKRKKNRDEKRGSKPKKRMKSLDALLEEEASRPKPEVEMGPVKMEAGQEYSSADQWQH</sequence>
<feature type="compositionally biased region" description="Basic and acidic residues" evidence="7">
    <location>
        <begin position="2157"/>
        <end position="2173"/>
    </location>
</feature>
<dbReference type="GO" id="GO:0000976">
    <property type="term" value="F:transcription cis-regulatory region binding"/>
    <property type="evidence" value="ECO:0000318"/>
    <property type="project" value="GO_Central"/>
</dbReference>
<keyword evidence="6" id="KW-0539">Nucleus</keyword>
<evidence type="ECO:0000256" key="4">
    <source>
        <dbReference type="ARBA" id="ARBA00023015"/>
    </source>
</evidence>
<dbReference type="InterPro" id="IPR042097">
    <property type="entry name" value="Aminopeptidase_N-like_N_sf"/>
</dbReference>
<feature type="compositionally biased region" description="Polar residues" evidence="7">
    <location>
        <begin position="2385"/>
        <end position="2394"/>
    </location>
</feature>
<dbReference type="GO" id="GO:0008270">
    <property type="term" value="F:zinc ion binding"/>
    <property type="evidence" value="ECO:0007669"/>
    <property type="project" value="InterPro"/>
</dbReference>
<feature type="region of interest" description="Disordered" evidence="7">
    <location>
        <begin position="1392"/>
        <end position="1414"/>
    </location>
</feature>
<dbReference type="InterPro" id="IPR011030">
    <property type="entry name" value="Lipovitellin_superhlx_dom"/>
</dbReference>
<evidence type="ECO:0000259" key="8">
    <source>
        <dbReference type="Pfam" id="PF01433"/>
    </source>
</evidence>
<feature type="compositionally biased region" description="Basic and acidic residues" evidence="7">
    <location>
        <begin position="1738"/>
        <end position="1749"/>
    </location>
</feature>
<feature type="compositionally biased region" description="Basic and acidic residues" evidence="7">
    <location>
        <begin position="2325"/>
        <end position="2348"/>
    </location>
</feature>
<dbReference type="OrthoDB" id="308861at2759"/>
<dbReference type="SUPFAM" id="SSF55486">
    <property type="entry name" value="Metalloproteases ('zincins'), catalytic domain"/>
    <property type="match status" value="1"/>
</dbReference>
<feature type="region of interest" description="Disordered" evidence="7">
    <location>
        <begin position="771"/>
        <end position="793"/>
    </location>
</feature>
<feature type="region of interest" description="Disordered" evidence="7">
    <location>
        <begin position="1466"/>
        <end position="1686"/>
    </location>
</feature>